<dbReference type="Pfam" id="PF00583">
    <property type="entry name" value="Acetyltransf_1"/>
    <property type="match status" value="1"/>
</dbReference>
<name>A0ABW3G887_9NOCA</name>
<evidence type="ECO:0000313" key="2">
    <source>
        <dbReference type="EMBL" id="MFD0926479.1"/>
    </source>
</evidence>
<protein>
    <submittedName>
        <fullName evidence="2">GNAT family N-acetyltransferase</fullName>
        <ecNumber evidence="2">2.3.-.-</ecNumber>
    </submittedName>
</protein>
<dbReference type="EMBL" id="JBHTIL010000001">
    <property type="protein sequence ID" value="MFD0926479.1"/>
    <property type="molecule type" value="Genomic_DNA"/>
</dbReference>
<comment type="caution">
    <text evidence="2">The sequence shown here is derived from an EMBL/GenBank/DDBJ whole genome shotgun (WGS) entry which is preliminary data.</text>
</comment>
<keyword evidence="2" id="KW-0808">Transferase</keyword>
<evidence type="ECO:0000259" key="1">
    <source>
        <dbReference type="PROSITE" id="PS51186"/>
    </source>
</evidence>
<dbReference type="Gene3D" id="3.40.630.30">
    <property type="match status" value="1"/>
</dbReference>
<dbReference type="InterPro" id="IPR016181">
    <property type="entry name" value="Acyl_CoA_acyltransferase"/>
</dbReference>
<reference evidence="3" key="1">
    <citation type="journal article" date="2019" name="Int. J. Syst. Evol. Microbiol.">
        <title>The Global Catalogue of Microorganisms (GCM) 10K type strain sequencing project: providing services to taxonomists for standard genome sequencing and annotation.</title>
        <authorList>
            <consortium name="The Broad Institute Genomics Platform"/>
            <consortium name="The Broad Institute Genome Sequencing Center for Infectious Disease"/>
            <person name="Wu L."/>
            <person name="Ma J."/>
        </authorList>
    </citation>
    <scope>NUCLEOTIDE SEQUENCE [LARGE SCALE GENOMIC DNA]</scope>
    <source>
        <strain evidence="3">CCUG 50873</strain>
    </source>
</reference>
<dbReference type="InterPro" id="IPR000182">
    <property type="entry name" value="GNAT_dom"/>
</dbReference>
<dbReference type="RefSeq" id="WP_253645648.1">
    <property type="nucleotide sequence ID" value="NZ_BAAAMO010000002.1"/>
</dbReference>
<keyword evidence="3" id="KW-1185">Reference proteome</keyword>
<evidence type="ECO:0000313" key="3">
    <source>
        <dbReference type="Proteomes" id="UP001597068"/>
    </source>
</evidence>
<proteinExistence type="predicted"/>
<gene>
    <name evidence="2" type="ORF">ACFQ04_12115</name>
</gene>
<keyword evidence="2" id="KW-0012">Acyltransferase</keyword>
<dbReference type="GO" id="GO:0016746">
    <property type="term" value="F:acyltransferase activity"/>
    <property type="evidence" value="ECO:0007669"/>
    <property type="project" value="UniProtKB-KW"/>
</dbReference>
<dbReference type="PROSITE" id="PS51186">
    <property type="entry name" value="GNAT"/>
    <property type="match status" value="1"/>
</dbReference>
<sequence length="196" mass="21846">MLTPMTWETHPVTPDRFDDFADVINPNRRTTHCWCLSHRLQARQIEELGQGSRERAARALCERDHPPGVVAYRDGVPVGWCSINPRADTPRLVQSKLIRPLDDTPVWSIICVVVRGGHRKQGVARQVIQGAVDYAAAHGAPAVESYPVDPPGRMDLTMAFVGTRKMFEAVGFEVVGQTDAVASKMPRLIMRRTLQP</sequence>
<organism evidence="2 3">
    <name type="scientific">Williamsia deligens</name>
    <dbReference type="NCBI Taxonomy" id="321325"/>
    <lineage>
        <taxon>Bacteria</taxon>
        <taxon>Bacillati</taxon>
        <taxon>Actinomycetota</taxon>
        <taxon>Actinomycetes</taxon>
        <taxon>Mycobacteriales</taxon>
        <taxon>Nocardiaceae</taxon>
        <taxon>Williamsia</taxon>
    </lineage>
</organism>
<feature type="domain" description="N-acetyltransferase" evidence="1">
    <location>
        <begin position="7"/>
        <end position="195"/>
    </location>
</feature>
<dbReference type="EC" id="2.3.-.-" evidence="2"/>
<dbReference type="Proteomes" id="UP001597068">
    <property type="component" value="Unassembled WGS sequence"/>
</dbReference>
<dbReference type="CDD" id="cd04301">
    <property type="entry name" value="NAT_SF"/>
    <property type="match status" value="1"/>
</dbReference>
<accession>A0ABW3G887</accession>
<dbReference type="SUPFAM" id="SSF55729">
    <property type="entry name" value="Acyl-CoA N-acyltransferases (Nat)"/>
    <property type="match status" value="1"/>
</dbReference>